<evidence type="ECO:0000313" key="2">
    <source>
        <dbReference type="Proteomes" id="UP000193944"/>
    </source>
</evidence>
<dbReference type="Proteomes" id="UP000193944">
    <property type="component" value="Unassembled WGS sequence"/>
</dbReference>
<sequence>MARNENDLFNSYCYSDFLIATFDENENIKINKEAIIIEKLNCNLVCLNENFIKSDLQEGYRQYNELVEECDCSDIEYKCIGSNHRY</sequence>
<accession>A0A1Y1VEB6</accession>
<gene>
    <name evidence="1" type="ORF">BCR32DRAFT_288096</name>
</gene>
<protein>
    <submittedName>
        <fullName evidence="1">Uncharacterized protein</fullName>
    </submittedName>
</protein>
<reference evidence="1 2" key="2">
    <citation type="submission" date="2016-08" db="EMBL/GenBank/DDBJ databases">
        <title>Pervasive Adenine N6-methylation of Active Genes in Fungi.</title>
        <authorList>
            <consortium name="DOE Joint Genome Institute"/>
            <person name="Mondo S.J."/>
            <person name="Dannebaum R.O."/>
            <person name="Kuo R.C."/>
            <person name="Labutti K."/>
            <person name="Haridas S."/>
            <person name="Kuo A."/>
            <person name="Salamov A."/>
            <person name="Ahrendt S.R."/>
            <person name="Lipzen A."/>
            <person name="Sullivan W."/>
            <person name="Andreopoulos W.B."/>
            <person name="Clum A."/>
            <person name="Lindquist E."/>
            <person name="Daum C."/>
            <person name="Ramamoorthy G.K."/>
            <person name="Gryganskyi A."/>
            <person name="Culley D."/>
            <person name="Magnuson J.K."/>
            <person name="James T.Y."/>
            <person name="O'Malley M.A."/>
            <person name="Stajich J.E."/>
            <person name="Spatafora J.W."/>
            <person name="Visel A."/>
            <person name="Grigoriev I.V."/>
        </authorList>
    </citation>
    <scope>NUCLEOTIDE SEQUENCE [LARGE SCALE GENOMIC DNA]</scope>
    <source>
        <strain evidence="1 2">S4</strain>
    </source>
</reference>
<reference evidence="1 2" key="1">
    <citation type="submission" date="2016-08" db="EMBL/GenBank/DDBJ databases">
        <title>A Parts List for Fungal Cellulosomes Revealed by Comparative Genomics.</title>
        <authorList>
            <consortium name="DOE Joint Genome Institute"/>
            <person name="Haitjema C.H."/>
            <person name="Gilmore S.P."/>
            <person name="Henske J.K."/>
            <person name="Solomon K.V."/>
            <person name="De Groot R."/>
            <person name="Kuo A."/>
            <person name="Mondo S.J."/>
            <person name="Salamov A.A."/>
            <person name="Labutti K."/>
            <person name="Zhao Z."/>
            <person name="Chiniquy J."/>
            <person name="Barry K."/>
            <person name="Brewer H.M."/>
            <person name="Purvine S.O."/>
            <person name="Wright A.T."/>
            <person name="Boxma B."/>
            <person name="Van Alen T."/>
            <person name="Hackstein J.H."/>
            <person name="Baker S.E."/>
            <person name="Grigoriev I.V."/>
            <person name="O'Malley M.A."/>
        </authorList>
    </citation>
    <scope>NUCLEOTIDE SEQUENCE [LARGE SCALE GENOMIC DNA]</scope>
    <source>
        <strain evidence="1 2">S4</strain>
    </source>
</reference>
<evidence type="ECO:0000313" key="1">
    <source>
        <dbReference type="EMBL" id="ORX54157.1"/>
    </source>
</evidence>
<comment type="caution">
    <text evidence="1">The sequence shown here is derived from an EMBL/GenBank/DDBJ whole genome shotgun (WGS) entry which is preliminary data.</text>
</comment>
<dbReference type="AlphaFoldDB" id="A0A1Y1VEB6"/>
<dbReference type="EMBL" id="MCFG01000718">
    <property type="protein sequence ID" value="ORX54157.1"/>
    <property type="molecule type" value="Genomic_DNA"/>
</dbReference>
<organism evidence="1 2">
    <name type="scientific">Anaeromyces robustus</name>
    <dbReference type="NCBI Taxonomy" id="1754192"/>
    <lineage>
        <taxon>Eukaryota</taxon>
        <taxon>Fungi</taxon>
        <taxon>Fungi incertae sedis</taxon>
        <taxon>Chytridiomycota</taxon>
        <taxon>Chytridiomycota incertae sedis</taxon>
        <taxon>Neocallimastigomycetes</taxon>
        <taxon>Neocallimastigales</taxon>
        <taxon>Neocallimastigaceae</taxon>
        <taxon>Anaeromyces</taxon>
    </lineage>
</organism>
<name>A0A1Y1VEB6_9FUNG</name>
<proteinExistence type="predicted"/>
<keyword evidence="2" id="KW-1185">Reference proteome</keyword>